<keyword evidence="1" id="KW-0812">Transmembrane</keyword>
<feature type="transmembrane region" description="Helical" evidence="1">
    <location>
        <begin position="161"/>
        <end position="182"/>
    </location>
</feature>
<reference evidence="2 3" key="1">
    <citation type="submission" date="2017-10" db="EMBL/GenBank/DDBJ databases">
        <title>Resolving the taxonomy of Roseburia spp., Eubacterium rectale and Agathobacter spp. through phylogenomic analysis.</title>
        <authorList>
            <person name="Sheridan P.O."/>
            <person name="Walker A.W."/>
            <person name="Duncan S.H."/>
            <person name="Scott K.P."/>
            <person name="Toole P.W.O."/>
            <person name="Luis P."/>
            <person name="Flint H.J."/>
        </authorList>
    </citation>
    <scope>NUCLEOTIDE SEQUENCE [LARGE SCALE GENOMIC DNA]</scope>
    <source>
        <strain evidence="2 3">JK623</strain>
    </source>
</reference>
<dbReference type="AlphaFoldDB" id="A0A2G3E0T1"/>
<dbReference type="RefSeq" id="WP_099386695.1">
    <property type="nucleotide sequence ID" value="NZ_JANSWH010000042.1"/>
</dbReference>
<feature type="transmembrane region" description="Helical" evidence="1">
    <location>
        <begin position="79"/>
        <end position="103"/>
    </location>
</feature>
<keyword evidence="3" id="KW-1185">Reference proteome</keyword>
<organism evidence="2 3">
    <name type="scientific">Agathobacter ruminis</name>
    <dbReference type="NCBI Taxonomy" id="1712665"/>
    <lineage>
        <taxon>Bacteria</taxon>
        <taxon>Bacillati</taxon>
        <taxon>Bacillota</taxon>
        <taxon>Clostridia</taxon>
        <taxon>Lachnospirales</taxon>
        <taxon>Lachnospiraceae</taxon>
        <taxon>Agathobacter</taxon>
    </lineage>
</organism>
<dbReference type="EMBL" id="PDYG01000112">
    <property type="protein sequence ID" value="PHU36839.1"/>
    <property type="molecule type" value="Genomic_DNA"/>
</dbReference>
<evidence type="ECO:0000313" key="2">
    <source>
        <dbReference type="EMBL" id="PHU36839.1"/>
    </source>
</evidence>
<reference evidence="2 3" key="2">
    <citation type="submission" date="2017-10" db="EMBL/GenBank/DDBJ databases">
        <authorList>
            <person name="Banno H."/>
            <person name="Chua N.-H."/>
        </authorList>
    </citation>
    <scope>NUCLEOTIDE SEQUENCE [LARGE SCALE GENOMIC DNA]</scope>
    <source>
        <strain evidence="2 3">JK623</strain>
    </source>
</reference>
<evidence type="ECO:0000256" key="1">
    <source>
        <dbReference type="SAM" id="Phobius"/>
    </source>
</evidence>
<keyword evidence="1" id="KW-0472">Membrane</keyword>
<name>A0A2G3E0T1_9FIRM</name>
<keyword evidence="1" id="KW-1133">Transmembrane helix</keyword>
<sequence>MDNNNYYQPQQPFAPRPGFQFSSLLQLTWKNLVIWAGALLFVLFFIPIMSMKITFFIEMKMRVSGLNMMINRFHFMGEWGSLGGGFFLIGFLLFLIPIALIVISLINAIANQLKAILTIVLGALGFILEIIAFAKLKAELSDADSALGELFDADVKVHVNFFYVLVILLFLVVIAAGVMMIITKRTDSIKDSIRQLSGTRQVYATPVQPVATPVQPVATPVQPVATPVQPTAAPTQEPTRICKNCGSPVTGKFCAKCGTPIES</sequence>
<feature type="transmembrane region" description="Helical" evidence="1">
    <location>
        <begin position="32"/>
        <end position="59"/>
    </location>
</feature>
<evidence type="ECO:0000313" key="3">
    <source>
        <dbReference type="Proteomes" id="UP000224563"/>
    </source>
</evidence>
<accession>A0A2G3E0T1</accession>
<feature type="transmembrane region" description="Helical" evidence="1">
    <location>
        <begin position="115"/>
        <end position="134"/>
    </location>
</feature>
<proteinExistence type="predicted"/>
<comment type="caution">
    <text evidence="2">The sequence shown here is derived from an EMBL/GenBank/DDBJ whole genome shotgun (WGS) entry which is preliminary data.</text>
</comment>
<protein>
    <submittedName>
        <fullName evidence="2">Uncharacterized protein</fullName>
    </submittedName>
</protein>
<dbReference type="Proteomes" id="UP000224563">
    <property type="component" value="Unassembled WGS sequence"/>
</dbReference>
<gene>
    <name evidence="2" type="ORF">CSX02_10850</name>
</gene>